<evidence type="ECO:0000256" key="6">
    <source>
        <dbReference type="SAM" id="Phobius"/>
    </source>
</evidence>
<keyword evidence="6" id="KW-0472">Membrane</keyword>
<dbReference type="PRINTS" id="PR00344">
    <property type="entry name" value="BCTRLSENSOR"/>
</dbReference>
<evidence type="ECO:0000259" key="7">
    <source>
        <dbReference type="PROSITE" id="PS50109"/>
    </source>
</evidence>
<feature type="domain" description="Histidine kinase" evidence="7">
    <location>
        <begin position="296"/>
        <end position="523"/>
    </location>
</feature>
<keyword evidence="6" id="KW-1133">Transmembrane helix</keyword>
<keyword evidence="4" id="KW-0808">Transferase</keyword>
<keyword evidence="3" id="KW-0597">Phosphoprotein</keyword>
<comment type="catalytic activity">
    <reaction evidence="1">
        <text>ATP + protein L-histidine = ADP + protein N-phospho-L-histidine.</text>
        <dbReference type="EC" id="2.7.13.3"/>
    </reaction>
</comment>
<evidence type="ECO:0000256" key="4">
    <source>
        <dbReference type="ARBA" id="ARBA00022679"/>
    </source>
</evidence>
<dbReference type="Proteomes" id="UP000192917">
    <property type="component" value="Unassembled WGS sequence"/>
</dbReference>
<dbReference type="SUPFAM" id="SSF55874">
    <property type="entry name" value="ATPase domain of HSP90 chaperone/DNA topoisomerase II/histidine kinase"/>
    <property type="match status" value="1"/>
</dbReference>
<keyword evidence="5 8" id="KW-0418">Kinase</keyword>
<dbReference type="Pfam" id="PF02518">
    <property type="entry name" value="HATPase_c"/>
    <property type="match status" value="1"/>
</dbReference>
<feature type="transmembrane region" description="Helical" evidence="6">
    <location>
        <begin position="30"/>
        <end position="54"/>
    </location>
</feature>
<gene>
    <name evidence="8" type="ORF">SAMN05428998_102268</name>
</gene>
<evidence type="ECO:0000313" key="8">
    <source>
        <dbReference type="EMBL" id="SME99365.1"/>
    </source>
</evidence>
<dbReference type="EMBL" id="FWZX01000002">
    <property type="protein sequence ID" value="SME99365.1"/>
    <property type="molecule type" value="Genomic_DNA"/>
</dbReference>
<dbReference type="InterPro" id="IPR036097">
    <property type="entry name" value="HisK_dim/P_sf"/>
</dbReference>
<dbReference type="Gene3D" id="1.10.287.130">
    <property type="match status" value="1"/>
</dbReference>
<evidence type="ECO:0000256" key="1">
    <source>
        <dbReference type="ARBA" id="ARBA00000085"/>
    </source>
</evidence>
<dbReference type="GO" id="GO:0000155">
    <property type="term" value="F:phosphorelay sensor kinase activity"/>
    <property type="evidence" value="ECO:0007669"/>
    <property type="project" value="InterPro"/>
</dbReference>
<dbReference type="PANTHER" id="PTHR43047:SF63">
    <property type="entry name" value="HISTIDINE KINASE"/>
    <property type="match status" value="1"/>
</dbReference>
<dbReference type="CDD" id="cd00082">
    <property type="entry name" value="HisKA"/>
    <property type="match status" value="1"/>
</dbReference>
<evidence type="ECO:0000313" key="9">
    <source>
        <dbReference type="Proteomes" id="UP000192917"/>
    </source>
</evidence>
<name>A0A1Y6BE62_9PROT</name>
<dbReference type="EC" id="2.7.13.3" evidence="2"/>
<dbReference type="PROSITE" id="PS50109">
    <property type="entry name" value="HIS_KIN"/>
    <property type="match status" value="1"/>
</dbReference>
<organism evidence="8 9">
    <name type="scientific">Tistlia consotensis USBA 355</name>
    <dbReference type="NCBI Taxonomy" id="560819"/>
    <lineage>
        <taxon>Bacteria</taxon>
        <taxon>Pseudomonadati</taxon>
        <taxon>Pseudomonadota</taxon>
        <taxon>Alphaproteobacteria</taxon>
        <taxon>Rhodospirillales</taxon>
        <taxon>Rhodovibrionaceae</taxon>
        <taxon>Tistlia</taxon>
    </lineage>
</organism>
<evidence type="ECO:0000256" key="3">
    <source>
        <dbReference type="ARBA" id="ARBA00022553"/>
    </source>
</evidence>
<dbReference type="InterPro" id="IPR005467">
    <property type="entry name" value="His_kinase_dom"/>
</dbReference>
<keyword evidence="6" id="KW-0812">Transmembrane</keyword>
<dbReference type="AlphaFoldDB" id="A0A1Y6BE62"/>
<dbReference type="GO" id="GO:0005886">
    <property type="term" value="C:plasma membrane"/>
    <property type="evidence" value="ECO:0007669"/>
    <property type="project" value="TreeGrafter"/>
</dbReference>
<dbReference type="PANTHER" id="PTHR43047">
    <property type="entry name" value="TWO-COMPONENT HISTIDINE PROTEIN KINASE"/>
    <property type="match status" value="1"/>
</dbReference>
<dbReference type="STRING" id="560819.SAMN05428998_102268"/>
<dbReference type="Pfam" id="PF00512">
    <property type="entry name" value="HisKA"/>
    <property type="match status" value="1"/>
</dbReference>
<accession>A0A1Y6BE62</accession>
<dbReference type="SUPFAM" id="SSF47384">
    <property type="entry name" value="Homodimeric domain of signal transducing histidine kinase"/>
    <property type="match status" value="1"/>
</dbReference>
<dbReference type="InterPro" id="IPR003661">
    <property type="entry name" value="HisK_dim/P_dom"/>
</dbReference>
<evidence type="ECO:0000256" key="2">
    <source>
        <dbReference type="ARBA" id="ARBA00012438"/>
    </source>
</evidence>
<dbReference type="SMART" id="SM00388">
    <property type="entry name" value="HisKA"/>
    <property type="match status" value="1"/>
</dbReference>
<sequence>MRPGPSPRAGRKRPAAPRPVRRRDSLLARFLLILVPLFLLLAVPGIGLFVHYALKADRAVLAARLGNQAGRVAAALAHHDPHLQPKVVQDLVAGLAADRALVCAELRAAGAGVADGALLAAQPPRVGCRHGSGDDGFEVPVGDAGAYRLLVRFSTAEIRDANRLQLMVSLSVVSLAFLLAVAASTIGFRAIVGRPLRLLLEAIEWTSRTGERRSVPAGRQHELGRVIVAFNRLQARDVAREAALRAANRRLTESQAALSRLNEELERRVGQRTADLAAQTLRAETASRAKSQFLATMSHELRTPLSAIIGFAEVLAQDERGQIEPARRADYLAEIRDGGRHLLALVNDLLDMARVEGGSFELAEQEVELAAGVAAALRQVEPAAAERGLTLSAELPETPLLLSLDPAAWRRILGNLLSNAVKFTEPGGQVAVEARREPAGGLRLTVTDSGIGIAPEHLAQVLQPFGQVAERPGGEGWLARRHEGVGLGLPLAKALTELHGGSLALASTPGCGTTVTLTLPAERILAPEAEGEALLPVP</sequence>
<dbReference type="InterPro" id="IPR004358">
    <property type="entry name" value="Sig_transdc_His_kin-like_C"/>
</dbReference>
<evidence type="ECO:0000256" key="5">
    <source>
        <dbReference type="ARBA" id="ARBA00022777"/>
    </source>
</evidence>
<proteinExistence type="predicted"/>
<dbReference type="Gene3D" id="3.30.565.10">
    <property type="entry name" value="Histidine kinase-like ATPase, C-terminal domain"/>
    <property type="match status" value="1"/>
</dbReference>
<dbReference type="InterPro" id="IPR036890">
    <property type="entry name" value="HATPase_C_sf"/>
</dbReference>
<protein>
    <recommendedName>
        <fullName evidence="2">histidine kinase</fullName>
        <ecNumber evidence="2">2.7.13.3</ecNumber>
    </recommendedName>
</protein>
<dbReference type="GO" id="GO:0009927">
    <property type="term" value="F:histidine phosphotransfer kinase activity"/>
    <property type="evidence" value="ECO:0007669"/>
    <property type="project" value="TreeGrafter"/>
</dbReference>
<dbReference type="SMART" id="SM00387">
    <property type="entry name" value="HATPase_c"/>
    <property type="match status" value="1"/>
</dbReference>
<feature type="transmembrane region" description="Helical" evidence="6">
    <location>
        <begin position="166"/>
        <end position="188"/>
    </location>
</feature>
<dbReference type="InterPro" id="IPR003594">
    <property type="entry name" value="HATPase_dom"/>
</dbReference>
<keyword evidence="9" id="KW-1185">Reference proteome</keyword>
<reference evidence="8 9" key="1">
    <citation type="submission" date="2017-04" db="EMBL/GenBank/DDBJ databases">
        <authorList>
            <person name="Afonso C.L."/>
            <person name="Miller P.J."/>
            <person name="Scott M.A."/>
            <person name="Spackman E."/>
            <person name="Goraichik I."/>
            <person name="Dimitrov K.M."/>
            <person name="Suarez D.L."/>
            <person name="Swayne D.E."/>
        </authorList>
    </citation>
    <scope>NUCLEOTIDE SEQUENCE [LARGE SCALE GENOMIC DNA]</scope>
    <source>
        <strain evidence="8 9">USBA 355</strain>
    </source>
</reference>